<keyword evidence="3" id="KW-0406">Ion transport</keyword>
<dbReference type="AlphaFoldDB" id="A0A6G7WFE5"/>
<dbReference type="PANTHER" id="PTHR38682:SF1">
    <property type="entry name" value="V-TYPE ATP SYNTHASE SUBUNIT C"/>
    <property type="match status" value="1"/>
</dbReference>
<proteinExistence type="inferred from homology"/>
<evidence type="ECO:0000256" key="3">
    <source>
        <dbReference type="ARBA" id="ARBA00023065"/>
    </source>
</evidence>
<evidence type="ECO:0000313" key="4">
    <source>
        <dbReference type="EMBL" id="QIK50962.1"/>
    </source>
</evidence>
<dbReference type="PANTHER" id="PTHR38682">
    <property type="entry name" value="V-TYPE ATP SYNTHASE SUBUNIT C"/>
    <property type="match status" value="1"/>
</dbReference>
<protein>
    <submittedName>
        <fullName evidence="4">V-type ATPase subunit</fullName>
    </submittedName>
</protein>
<dbReference type="RefSeq" id="WP_166062004.1">
    <property type="nucleotide sequence ID" value="NZ_CP049889.1"/>
</dbReference>
<keyword evidence="2" id="KW-0813">Transport</keyword>
<gene>
    <name evidence="4" type="ORF">G7058_02190</name>
</gene>
<sequence>MRDTDYKGINTLIRTYELRLLKQEDFERLIKADSLKAALDFLKTSDYEFDTEEVLHNKDFNGFLITHLARVYSELYEVAPQPELLDLFTLRYSYHNLKVLLKECFLEQNHSELLIPIGRLSIESLRNLVETKESNAAHPIMAEAVKSVVEDYEESGRIEAVTVYMDTYYLRHLRAISDGLNNETITRITDLIIDMYNLTTVVRSRKQDKPRSHLYALLSSAGSISKQELIDESINGPVAVIRKLYGGQSYSSELEKVISSDANTVQTLKLDKLQADLIHDVVSSGLYEAFGPMPLLGYVYAKETEVTNLRLLLVGKDNAINEDILRERVRQVYGS</sequence>
<comment type="similarity">
    <text evidence="1">Belongs to the V-ATPase V0D/AC39 subunit family.</text>
</comment>
<evidence type="ECO:0000313" key="5">
    <source>
        <dbReference type="Proteomes" id="UP000501830"/>
    </source>
</evidence>
<evidence type="ECO:0000256" key="1">
    <source>
        <dbReference type="ARBA" id="ARBA00006709"/>
    </source>
</evidence>
<dbReference type="GeneID" id="94552070"/>
<dbReference type="EMBL" id="CP049889">
    <property type="protein sequence ID" value="QIK50962.1"/>
    <property type="molecule type" value="Genomic_DNA"/>
</dbReference>
<dbReference type="InterPro" id="IPR036079">
    <property type="entry name" value="ATPase_csu/dsu_sf"/>
</dbReference>
<dbReference type="InterPro" id="IPR002843">
    <property type="entry name" value="ATPase_V0-cplx_csu/dsu"/>
</dbReference>
<dbReference type="Proteomes" id="UP000501830">
    <property type="component" value="Chromosome"/>
</dbReference>
<dbReference type="InterPro" id="IPR050873">
    <property type="entry name" value="V-ATPase_V0D/AC39_subunit"/>
</dbReference>
<name>A0A6G7WFE5_9LACT</name>
<keyword evidence="5" id="KW-1185">Reference proteome</keyword>
<dbReference type="GO" id="GO:0046961">
    <property type="term" value="F:proton-transporting ATPase activity, rotational mechanism"/>
    <property type="evidence" value="ECO:0007669"/>
    <property type="project" value="InterPro"/>
</dbReference>
<reference evidence="4 5" key="1">
    <citation type="journal article" date="2017" name="Int. J. Syst. Evol. Microbiol.">
        <title>Jeotgalibaca porci sp. nov. and Jeotgalibaca arthritidis sp. nov., isolated from pigs, and emended description of the genus Jeotgalibaca.</title>
        <authorList>
            <person name="Zamora L."/>
            <person name="Perez-Sancho M."/>
            <person name="Dominguez L."/>
            <person name="Fernandez-Garayzabal J.F."/>
            <person name="Vela A.I."/>
        </authorList>
    </citation>
    <scope>NUCLEOTIDE SEQUENCE [LARGE SCALE GENOMIC DNA]</scope>
    <source>
        <strain evidence="4 5">CCUG 69148</strain>
    </source>
</reference>
<dbReference type="Gene3D" id="1.20.1690.10">
    <property type="entry name" value="V-type ATP synthase subunit C domain"/>
    <property type="match status" value="2"/>
</dbReference>
<accession>A0A6G7WFE5</accession>
<organism evidence="4 5">
    <name type="scientific">Jeotgalibaca porci</name>
    <dbReference type="NCBI Taxonomy" id="1868793"/>
    <lineage>
        <taxon>Bacteria</taxon>
        <taxon>Bacillati</taxon>
        <taxon>Bacillota</taxon>
        <taxon>Bacilli</taxon>
        <taxon>Lactobacillales</taxon>
        <taxon>Carnobacteriaceae</taxon>
        <taxon>Jeotgalibaca</taxon>
    </lineage>
</organism>
<dbReference type="Pfam" id="PF01992">
    <property type="entry name" value="vATP-synt_AC39"/>
    <property type="match status" value="1"/>
</dbReference>
<evidence type="ECO:0000256" key="2">
    <source>
        <dbReference type="ARBA" id="ARBA00022448"/>
    </source>
</evidence>
<dbReference type="InterPro" id="IPR044911">
    <property type="entry name" value="V-type_ATPase_csu/dsu_dom_3"/>
</dbReference>
<dbReference type="SUPFAM" id="SSF103486">
    <property type="entry name" value="V-type ATP synthase subunit C"/>
    <property type="match status" value="1"/>
</dbReference>
<dbReference type="Gene3D" id="1.10.132.50">
    <property type="entry name" value="ATP synthase (C/AC39) subunit, domain 3"/>
    <property type="match status" value="1"/>
</dbReference>
<dbReference type="InterPro" id="IPR035067">
    <property type="entry name" value="V-type_ATPase_csu/dsu"/>
</dbReference>
<dbReference type="KEGG" id="jpo:G7058_02190"/>